<evidence type="ECO:0000256" key="11">
    <source>
        <dbReference type="ARBA" id="ARBA00043264"/>
    </source>
</evidence>
<dbReference type="GO" id="GO:0034040">
    <property type="term" value="F:ATPase-coupled lipid transmembrane transporter activity"/>
    <property type="evidence" value="ECO:0007669"/>
    <property type="project" value="TreeGrafter"/>
</dbReference>
<dbReference type="CDD" id="cd18588">
    <property type="entry name" value="ABC_6TM_CyaB_HlyB_like"/>
    <property type="match status" value="1"/>
</dbReference>
<dbReference type="RefSeq" id="WP_180570935.1">
    <property type="nucleotide sequence ID" value="NZ_JACCKB010000054.1"/>
</dbReference>
<dbReference type="InterPro" id="IPR017871">
    <property type="entry name" value="ABC_transporter-like_CS"/>
</dbReference>
<name>A0A853IFY1_9GAMM</name>
<dbReference type="GO" id="GO:0030253">
    <property type="term" value="P:protein secretion by the type I secretion system"/>
    <property type="evidence" value="ECO:0007669"/>
    <property type="project" value="InterPro"/>
</dbReference>
<feature type="domain" description="ABC transporter" evidence="13">
    <location>
        <begin position="481"/>
        <end position="716"/>
    </location>
</feature>
<keyword evidence="7" id="KW-0067">ATP-binding</keyword>
<dbReference type="GO" id="GO:0016887">
    <property type="term" value="F:ATP hydrolysis activity"/>
    <property type="evidence" value="ECO:0007669"/>
    <property type="project" value="InterPro"/>
</dbReference>
<keyword evidence="4" id="KW-1003">Cell membrane</keyword>
<keyword evidence="11" id="KW-0080">Bacteriocin transport</keyword>
<accession>A0A853IFY1</accession>
<comment type="caution">
    <text evidence="16">The sequence shown here is derived from an EMBL/GenBank/DDBJ whole genome shotgun (WGS) entry which is preliminary data.</text>
</comment>
<dbReference type="EMBL" id="JACCKB010000054">
    <property type="protein sequence ID" value="NYZ68934.1"/>
    <property type="molecule type" value="Genomic_DNA"/>
</dbReference>
<feature type="domain" description="Peptidase C39" evidence="15">
    <location>
        <begin position="16"/>
        <end position="136"/>
    </location>
</feature>
<evidence type="ECO:0000256" key="3">
    <source>
        <dbReference type="ARBA" id="ARBA00022448"/>
    </source>
</evidence>
<dbReference type="Gene3D" id="3.40.50.300">
    <property type="entry name" value="P-loop containing nucleotide triphosphate hydrolases"/>
    <property type="match status" value="1"/>
</dbReference>
<organism evidence="16 17">
    <name type="scientific">Spartinivicinus marinus</name>
    <dbReference type="NCBI Taxonomy" id="2994442"/>
    <lineage>
        <taxon>Bacteria</taxon>
        <taxon>Pseudomonadati</taxon>
        <taxon>Pseudomonadota</taxon>
        <taxon>Gammaproteobacteria</taxon>
        <taxon>Oceanospirillales</taxon>
        <taxon>Zooshikellaceae</taxon>
        <taxon>Spartinivicinus</taxon>
    </lineage>
</organism>
<dbReference type="GO" id="GO:0005886">
    <property type="term" value="C:plasma membrane"/>
    <property type="evidence" value="ECO:0007669"/>
    <property type="project" value="UniProtKB-SubCell"/>
</dbReference>
<comment type="subcellular location">
    <subcellularLocation>
        <location evidence="1">Cell membrane</location>
        <topology evidence="1">Multi-pass membrane protein</topology>
    </subcellularLocation>
</comment>
<evidence type="ECO:0000256" key="2">
    <source>
        <dbReference type="ARBA" id="ARBA00006025"/>
    </source>
</evidence>
<keyword evidence="10 12" id="KW-0472">Membrane</keyword>
<dbReference type="InterPro" id="IPR003439">
    <property type="entry name" value="ABC_transporter-like_ATP-bd"/>
</dbReference>
<keyword evidence="17" id="KW-1185">Reference proteome</keyword>
<dbReference type="Pfam" id="PF00005">
    <property type="entry name" value="ABC_tran"/>
    <property type="match status" value="1"/>
</dbReference>
<keyword evidence="9 12" id="KW-1133">Transmembrane helix</keyword>
<dbReference type="PANTHER" id="PTHR24221:SF654">
    <property type="entry name" value="ATP-BINDING CASSETTE SUB-FAMILY B MEMBER 6"/>
    <property type="match status" value="1"/>
</dbReference>
<dbReference type="PANTHER" id="PTHR24221">
    <property type="entry name" value="ATP-BINDING CASSETTE SUB-FAMILY B"/>
    <property type="match status" value="1"/>
</dbReference>
<feature type="transmembrane region" description="Helical" evidence="12">
    <location>
        <begin position="275"/>
        <end position="297"/>
    </location>
</feature>
<evidence type="ECO:0000256" key="9">
    <source>
        <dbReference type="ARBA" id="ARBA00022989"/>
    </source>
</evidence>
<dbReference type="PROSITE" id="PS50990">
    <property type="entry name" value="PEPTIDASE_C39"/>
    <property type="match status" value="1"/>
</dbReference>
<evidence type="ECO:0000259" key="13">
    <source>
        <dbReference type="PROSITE" id="PS50893"/>
    </source>
</evidence>
<dbReference type="NCBIfam" id="TIGR01846">
    <property type="entry name" value="type_I_sec_HlyB"/>
    <property type="match status" value="1"/>
</dbReference>
<dbReference type="PROSITE" id="PS00211">
    <property type="entry name" value="ABC_TRANSPORTER_1"/>
    <property type="match status" value="1"/>
</dbReference>
<evidence type="ECO:0000256" key="5">
    <source>
        <dbReference type="ARBA" id="ARBA00022692"/>
    </source>
</evidence>
<dbReference type="GO" id="GO:0006508">
    <property type="term" value="P:proteolysis"/>
    <property type="evidence" value="ECO:0007669"/>
    <property type="project" value="InterPro"/>
</dbReference>
<dbReference type="InterPro" id="IPR005074">
    <property type="entry name" value="Peptidase_C39"/>
</dbReference>
<evidence type="ECO:0000256" key="10">
    <source>
        <dbReference type="ARBA" id="ARBA00023136"/>
    </source>
</evidence>
<dbReference type="GO" id="GO:0043213">
    <property type="term" value="P:bacteriocin transport"/>
    <property type="evidence" value="ECO:0007669"/>
    <property type="project" value="UniProtKB-KW"/>
</dbReference>
<feature type="domain" description="ABC transmembrane type-1" evidence="14">
    <location>
        <begin position="168"/>
        <end position="447"/>
    </location>
</feature>
<evidence type="ECO:0000256" key="7">
    <source>
        <dbReference type="ARBA" id="ARBA00022840"/>
    </source>
</evidence>
<evidence type="ECO:0000256" key="8">
    <source>
        <dbReference type="ARBA" id="ARBA00022927"/>
    </source>
</evidence>
<dbReference type="GO" id="GO:0140359">
    <property type="term" value="F:ABC-type transporter activity"/>
    <property type="evidence" value="ECO:0007669"/>
    <property type="project" value="InterPro"/>
</dbReference>
<keyword evidence="6" id="KW-0547">Nucleotide-binding</keyword>
<dbReference type="Proteomes" id="UP000569732">
    <property type="component" value="Unassembled WGS sequence"/>
</dbReference>
<dbReference type="GO" id="GO:0005524">
    <property type="term" value="F:ATP binding"/>
    <property type="evidence" value="ECO:0007669"/>
    <property type="project" value="UniProtKB-KW"/>
</dbReference>
<keyword evidence="8" id="KW-0653">Protein transport</keyword>
<dbReference type="InterPro" id="IPR027417">
    <property type="entry name" value="P-loop_NTPase"/>
</dbReference>
<dbReference type="PROSITE" id="PS50929">
    <property type="entry name" value="ABC_TM1F"/>
    <property type="match status" value="1"/>
</dbReference>
<evidence type="ECO:0000256" key="12">
    <source>
        <dbReference type="SAM" id="Phobius"/>
    </source>
</evidence>
<dbReference type="InterPro" id="IPR011527">
    <property type="entry name" value="ABC1_TM_dom"/>
</dbReference>
<dbReference type="SUPFAM" id="SSF52540">
    <property type="entry name" value="P-loop containing nucleoside triphosphate hydrolases"/>
    <property type="match status" value="1"/>
</dbReference>
<keyword evidence="3" id="KW-0813">Transport</keyword>
<dbReference type="GO" id="GO:0030256">
    <property type="term" value="C:type I protein secretion system complex"/>
    <property type="evidence" value="ECO:0007669"/>
    <property type="project" value="InterPro"/>
</dbReference>
<evidence type="ECO:0000256" key="1">
    <source>
        <dbReference type="ARBA" id="ARBA00004651"/>
    </source>
</evidence>
<dbReference type="InterPro" id="IPR036640">
    <property type="entry name" value="ABC1_TM_sf"/>
</dbReference>
<dbReference type="SUPFAM" id="SSF90123">
    <property type="entry name" value="ABC transporter transmembrane region"/>
    <property type="match status" value="1"/>
</dbReference>
<dbReference type="PROSITE" id="PS50893">
    <property type="entry name" value="ABC_TRANSPORTER_2"/>
    <property type="match status" value="1"/>
</dbReference>
<feature type="transmembrane region" description="Helical" evidence="12">
    <location>
        <begin position="168"/>
        <end position="190"/>
    </location>
</feature>
<dbReference type="AlphaFoldDB" id="A0A853IFY1"/>
<dbReference type="Gene3D" id="1.20.1560.10">
    <property type="entry name" value="ABC transporter type 1, transmembrane domain"/>
    <property type="match status" value="1"/>
</dbReference>
<evidence type="ECO:0000313" key="17">
    <source>
        <dbReference type="Proteomes" id="UP000569732"/>
    </source>
</evidence>
<dbReference type="Pfam" id="PF00664">
    <property type="entry name" value="ABC_membrane"/>
    <property type="match status" value="1"/>
</dbReference>
<protein>
    <submittedName>
        <fullName evidence="16">Type I secretion system permease/ATPase</fullName>
    </submittedName>
</protein>
<dbReference type="Pfam" id="PF03412">
    <property type="entry name" value="Peptidase_C39"/>
    <property type="match status" value="1"/>
</dbReference>
<feature type="transmembrane region" description="Helical" evidence="12">
    <location>
        <begin position="202"/>
        <end position="222"/>
    </location>
</feature>
<evidence type="ECO:0000313" key="16">
    <source>
        <dbReference type="EMBL" id="NYZ68934.1"/>
    </source>
</evidence>
<evidence type="ECO:0000256" key="6">
    <source>
        <dbReference type="ARBA" id="ARBA00022741"/>
    </source>
</evidence>
<sequence>MQQEQQQEQQDTALNQLKTQSAVSCLVRVGQLFDIAIDAQQLQHRHGNYESAYDELDIARCAGRYGFKSKWQTIETKTLEKIPVPAILYWQGHYWVLEKNDAESSSWQLFNGKTQQTVNISVKALLIIEKLQVMLLNKSDVVKVNALPFGFQWFWQFIKKYRKQFRDVMIVSICLQLFALVTPFLFQTVIDKVLVSRGLSSLHILAIGLLSLALFEPIFTFIRSIVFSHLASRVNSELTSYVYQHLIGLPLAFFRTRQTGEIIARIREMDQVRSFMTGTALTLVLDLLFVGVFMAVMFSYAPLLAWLVIGSFVIYAGFWLCITPSLRQRVQRQYEKNADNTAFLTETVTGIETIKTSATESQFNKQWDEKLANYVKSAFSTSLLGNIAGQGIGLIQKLFSALLLWFGVKLVLEGKLTVGELVAFNMLAGHVTMPVLRLAQVWQEFQQASISLRRVGDIMHHPAENNIQAGKTSQPTIEGEIELRKVTFRYHDDAPEALRRLDLKVKAGQMIGLTGRSGSGKSTITKLVQRLYVPQSGQVLVDGMDLALIDPALLRQNTGVVLQESFLFNGTIRENIVISNPSATEEDMINAAKLAGAHEFIGELQGGYDTPVGERGGNLSGGQRQRVAIARALINDPKILIMDEATSALDYESEQTILANMPAIAKERTVIVIAHRLNALQHCDNILVLDKGEIAEQGTHRELVKSDGHYAELWKLQTAGNQPKPNTANNQSTATQASAFGLNASFKF</sequence>
<comment type="similarity">
    <text evidence="2">Belongs to the ABC transporter superfamily. Protein-1 exporter (TC 3.A.1.109) family.</text>
</comment>
<dbReference type="FunFam" id="3.40.50.300:FF:000299">
    <property type="entry name" value="ABC transporter ATP-binding protein/permease"/>
    <property type="match status" value="1"/>
</dbReference>
<dbReference type="Gene3D" id="3.90.70.10">
    <property type="entry name" value="Cysteine proteinases"/>
    <property type="match status" value="1"/>
</dbReference>
<evidence type="ECO:0000256" key="4">
    <source>
        <dbReference type="ARBA" id="ARBA00022475"/>
    </source>
</evidence>
<reference evidence="16 17" key="1">
    <citation type="submission" date="2020-07" db="EMBL/GenBank/DDBJ databases">
        <title>Endozoicomonas sp. nov., isolated from sediment.</title>
        <authorList>
            <person name="Gu T."/>
        </authorList>
    </citation>
    <scope>NUCLEOTIDE SEQUENCE [LARGE SCALE GENOMIC DNA]</scope>
    <source>
        <strain evidence="16 17">SM1973</strain>
    </source>
</reference>
<dbReference type="InterPro" id="IPR039421">
    <property type="entry name" value="Type_1_exporter"/>
</dbReference>
<dbReference type="InterPro" id="IPR003593">
    <property type="entry name" value="AAA+_ATPase"/>
</dbReference>
<dbReference type="InterPro" id="IPR010132">
    <property type="entry name" value="ATPase_T1SS_HlyB"/>
</dbReference>
<evidence type="ECO:0000259" key="15">
    <source>
        <dbReference type="PROSITE" id="PS50990"/>
    </source>
</evidence>
<dbReference type="GO" id="GO:0008233">
    <property type="term" value="F:peptidase activity"/>
    <property type="evidence" value="ECO:0007669"/>
    <property type="project" value="InterPro"/>
</dbReference>
<feature type="transmembrane region" description="Helical" evidence="12">
    <location>
        <begin position="303"/>
        <end position="322"/>
    </location>
</feature>
<proteinExistence type="inferred from homology"/>
<keyword evidence="5 12" id="KW-0812">Transmembrane</keyword>
<gene>
    <name evidence="16" type="ORF">H0A36_23215</name>
</gene>
<evidence type="ECO:0000259" key="14">
    <source>
        <dbReference type="PROSITE" id="PS50929"/>
    </source>
</evidence>
<dbReference type="SMART" id="SM00382">
    <property type="entry name" value="AAA"/>
    <property type="match status" value="1"/>
</dbReference>